<gene>
    <name evidence="1" type="ORF">E2C01_023050</name>
</gene>
<keyword evidence="2" id="KW-1185">Reference proteome</keyword>
<sequence>MEKIFPVHFLPQTFRDTHGWKLHWYERAQAKDNKNSEKQMPDENANFKRKTFDLWFSKYGVCFGSIHLAAPPSSVSPSIYGIQIQENPMAPSSPCTNV</sequence>
<dbReference type="EMBL" id="VSRR010002137">
    <property type="protein sequence ID" value="MPC29799.1"/>
    <property type="molecule type" value="Genomic_DNA"/>
</dbReference>
<name>A0A5B7E8Q3_PORTR</name>
<dbReference type="Proteomes" id="UP000324222">
    <property type="component" value="Unassembled WGS sequence"/>
</dbReference>
<reference evidence="1 2" key="1">
    <citation type="submission" date="2019-05" db="EMBL/GenBank/DDBJ databases">
        <title>Another draft genome of Portunus trituberculatus and its Hox gene families provides insights of decapod evolution.</title>
        <authorList>
            <person name="Jeong J.-H."/>
            <person name="Song I."/>
            <person name="Kim S."/>
            <person name="Choi T."/>
            <person name="Kim D."/>
            <person name="Ryu S."/>
            <person name="Kim W."/>
        </authorList>
    </citation>
    <scope>NUCLEOTIDE SEQUENCE [LARGE SCALE GENOMIC DNA]</scope>
    <source>
        <tissue evidence="1">Muscle</tissue>
    </source>
</reference>
<accession>A0A5B7E8Q3</accession>
<organism evidence="1 2">
    <name type="scientific">Portunus trituberculatus</name>
    <name type="common">Swimming crab</name>
    <name type="synonym">Neptunus trituberculatus</name>
    <dbReference type="NCBI Taxonomy" id="210409"/>
    <lineage>
        <taxon>Eukaryota</taxon>
        <taxon>Metazoa</taxon>
        <taxon>Ecdysozoa</taxon>
        <taxon>Arthropoda</taxon>
        <taxon>Crustacea</taxon>
        <taxon>Multicrustacea</taxon>
        <taxon>Malacostraca</taxon>
        <taxon>Eumalacostraca</taxon>
        <taxon>Eucarida</taxon>
        <taxon>Decapoda</taxon>
        <taxon>Pleocyemata</taxon>
        <taxon>Brachyura</taxon>
        <taxon>Eubrachyura</taxon>
        <taxon>Portunoidea</taxon>
        <taxon>Portunidae</taxon>
        <taxon>Portuninae</taxon>
        <taxon>Portunus</taxon>
    </lineage>
</organism>
<dbReference type="AlphaFoldDB" id="A0A5B7E8Q3"/>
<protein>
    <submittedName>
        <fullName evidence="1">Uncharacterized protein</fullName>
    </submittedName>
</protein>
<evidence type="ECO:0000313" key="1">
    <source>
        <dbReference type="EMBL" id="MPC29799.1"/>
    </source>
</evidence>
<comment type="caution">
    <text evidence="1">The sequence shown here is derived from an EMBL/GenBank/DDBJ whole genome shotgun (WGS) entry which is preliminary data.</text>
</comment>
<evidence type="ECO:0000313" key="2">
    <source>
        <dbReference type="Proteomes" id="UP000324222"/>
    </source>
</evidence>
<proteinExistence type="predicted"/>